<dbReference type="AlphaFoldDB" id="A0A371RI11"/>
<accession>A0A371RI11</accession>
<feature type="region of interest" description="Disordered" evidence="1">
    <location>
        <begin position="85"/>
        <end position="104"/>
    </location>
</feature>
<reference evidence="3 4" key="1">
    <citation type="submission" date="2018-08" db="EMBL/GenBank/DDBJ databases">
        <title>Parvularcula sp. SM1705, isolated from surface water of the South Sea China.</title>
        <authorList>
            <person name="Sun L."/>
        </authorList>
    </citation>
    <scope>NUCLEOTIDE SEQUENCE [LARGE SCALE GENOMIC DNA]</scope>
    <source>
        <strain evidence="3 4">SM1705</strain>
    </source>
</reference>
<organism evidence="3 4">
    <name type="scientific">Parvularcula marina</name>
    <dbReference type="NCBI Taxonomy" id="2292771"/>
    <lineage>
        <taxon>Bacteria</taxon>
        <taxon>Pseudomonadati</taxon>
        <taxon>Pseudomonadota</taxon>
        <taxon>Alphaproteobacteria</taxon>
        <taxon>Parvularculales</taxon>
        <taxon>Parvularculaceae</taxon>
        <taxon>Parvularcula</taxon>
    </lineage>
</organism>
<keyword evidence="2" id="KW-0732">Signal</keyword>
<gene>
    <name evidence="3" type="ORF">DX908_07170</name>
</gene>
<evidence type="ECO:0000256" key="2">
    <source>
        <dbReference type="SAM" id="SignalP"/>
    </source>
</evidence>
<feature type="compositionally biased region" description="Polar residues" evidence="1">
    <location>
        <begin position="86"/>
        <end position="104"/>
    </location>
</feature>
<evidence type="ECO:0000313" key="3">
    <source>
        <dbReference type="EMBL" id="RFB05089.1"/>
    </source>
</evidence>
<keyword evidence="4" id="KW-1185">Reference proteome</keyword>
<feature type="chain" id="PRO_5016953137" evidence="2">
    <location>
        <begin position="23"/>
        <end position="104"/>
    </location>
</feature>
<protein>
    <submittedName>
        <fullName evidence="3">Uncharacterized protein</fullName>
    </submittedName>
</protein>
<dbReference type="InParanoid" id="A0A371RI11"/>
<feature type="signal peptide" evidence="2">
    <location>
        <begin position="1"/>
        <end position="22"/>
    </location>
</feature>
<comment type="caution">
    <text evidence="3">The sequence shown here is derived from an EMBL/GenBank/DDBJ whole genome shotgun (WGS) entry which is preliminary data.</text>
</comment>
<evidence type="ECO:0000256" key="1">
    <source>
        <dbReference type="SAM" id="MobiDB-lite"/>
    </source>
</evidence>
<dbReference type="Proteomes" id="UP000264589">
    <property type="component" value="Unassembled WGS sequence"/>
</dbReference>
<name>A0A371RI11_9PROT</name>
<evidence type="ECO:0000313" key="4">
    <source>
        <dbReference type="Proteomes" id="UP000264589"/>
    </source>
</evidence>
<sequence length="104" mass="10944">MTNFAPRTATFAAFALVASAVAAISYSPAAAQEAAPSPQDISTEVASFTQSVMIEVNTDFAQPTPALEARFAALDDSSAIKPDLSYAQNDQDQEETVTQVAANW</sequence>
<dbReference type="EMBL" id="QUQO01000001">
    <property type="protein sequence ID" value="RFB05089.1"/>
    <property type="molecule type" value="Genomic_DNA"/>
</dbReference>
<proteinExistence type="predicted"/>
<dbReference type="RefSeq" id="WP_116391720.1">
    <property type="nucleotide sequence ID" value="NZ_QUQO01000001.1"/>
</dbReference>